<feature type="region of interest" description="Disordered" evidence="1">
    <location>
        <begin position="1"/>
        <end position="24"/>
    </location>
</feature>
<sequence length="38" mass="4446">MREWEDGHWRRSRGWHGSDLIHSPDSAVCLPQSSFQHG</sequence>
<organism evidence="2 3">
    <name type="scientific">Symbiodinium pilosum</name>
    <name type="common">Dinoflagellate</name>
    <dbReference type="NCBI Taxonomy" id="2952"/>
    <lineage>
        <taxon>Eukaryota</taxon>
        <taxon>Sar</taxon>
        <taxon>Alveolata</taxon>
        <taxon>Dinophyceae</taxon>
        <taxon>Suessiales</taxon>
        <taxon>Symbiodiniaceae</taxon>
        <taxon>Symbiodinium</taxon>
    </lineage>
</organism>
<dbReference type="Proteomes" id="UP000649617">
    <property type="component" value="Unassembled WGS sequence"/>
</dbReference>
<evidence type="ECO:0000313" key="3">
    <source>
        <dbReference type="Proteomes" id="UP000649617"/>
    </source>
</evidence>
<comment type="caution">
    <text evidence="2">The sequence shown here is derived from an EMBL/GenBank/DDBJ whole genome shotgun (WGS) entry which is preliminary data.</text>
</comment>
<name>A0A812UEJ7_SYMPI</name>
<evidence type="ECO:0000313" key="2">
    <source>
        <dbReference type="EMBL" id="CAE7565173.1"/>
    </source>
</evidence>
<protein>
    <submittedName>
        <fullName evidence="2">Uncharacterized protein</fullName>
    </submittedName>
</protein>
<accession>A0A812UEJ7</accession>
<keyword evidence="3" id="KW-1185">Reference proteome</keyword>
<dbReference type="OrthoDB" id="506431at2759"/>
<proteinExistence type="predicted"/>
<gene>
    <name evidence="2" type="ORF">SPIL2461_LOCUS15151</name>
</gene>
<dbReference type="EMBL" id="CAJNIZ010036402">
    <property type="protein sequence ID" value="CAE7565173.1"/>
    <property type="molecule type" value="Genomic_DNA"/>
</dbReference>
<reference evidence="2" key="1">
    <citation type="submission" date="2021-02" db="EMBL/GenBank/DDBJ databases">
        <authorList>
            <person name="Dougan E. K."/>
            <person name="Rhodes N."/>
            <person name="Thang M."/>
            <person name="Chan C."/>
        </authorList>
    </citation>
    <scope>NUCLEOTIDE SEQUENCE</scope>
</reference>
<evidence type="ECO:0000256" key="1">
    <source>
        <dbReference type="SAM" id="MobiDB-lite"/>
    </source>
</evidence>
<dbReference type="AlphaFoldDB" id="A0A812UEJ7"/>